<feature type="transmembrane region" description="Helical" evidence="6">
    <location>
        <begin position="127"/>
        <end position="146"/>
    </location>
</feature>
<comment type="subcellular location">
    <subcellularLocation>
        <location evidence="1">Membrane</location>
        <topology evidence="1">Multi-pass membrane protein</topology>
    </subcellularLocation>
</comment>
<evidence type="ECO:0000256" key="2">
    <source>
        <dbReference type="ARBA" id="ARBA00022692"/>
    </source>
</evidence>
<dbReference type="PANTHER" id="PTHR23502:SF59">
    <property type="entry name" value="MULTIDRUG TRANSPORTER, PUTATIVE (AFU_ORTHOLOGUE AFUA_1G10370)-RELATED"/>
    <property type="match status" value="1"/>
</dbReference>
<dbReference type="Pfam" id="PF07690">
    <property type="entry name" value="MFS_1"/>
    <property type="match status" value="1"/>
</dbReference>
<protein>
    <submittedName>
        <fullName evidence="8">Efflux pump</fullName>
    </submittedName>
</protein>
<keyword evidence="3 6" id="KW-1133">Transmembrane helix</keyword>
<keyword evidence="4 6" id="KW-0472">Membrane</keyword>
<feature type="transmembrane region" description="Helical" evidence="6">
    <location>
        <begin position="210"/>
        <end position="231"/>
    </location>
</feature>
<feature type="transmembrane region" description="Helical" evidence="6">
    <location>
        <begin position="454"/>
        <end position="473"/>
    </location>
</feature>
<dbReference type="PROSITE" id="PS50850">
    <property type="entry name" value="MFS"/>
    <property type="match status" value="1"/>
</dbReference>
<comment type="caution">
    <text evidence="8">The sequence shown here is derived from an EMBL/GenBank/DDBJ whole genome shotgun (WGS) entry which is preliminary data.</text>
</comment>
<evidence type="ECO:0000256" key="3">
    <source>
        <dbReference type="ARBA" id="ARBA00022989"/>
    </source>
</evidence>
<feature type="transmembrane region" description="Helical" evidence="6">
    <location>
        <begin position="152"/>
        <end position="169"/>
    </location>
</feature>
<accession>A0A8H8S0A8</accession>
<evidence type="ECO:0000259" key="7">
    <source>
        <dbReference type="PROSITE" id="PS50850"/>
    </source>
</evidence>
<dbReference type="PANTHER" id="PTHR23502">
    <property type="entry name" value="MAJOR FACILITATOR SUPERFAMILY"/>
    <property type="match status" value="1"/>
</dbReference>
<feature type="domain" description="Major facilitator superfamily (MFS) profile" evidence="7">
    <location>
        <begin position="82"/>
        <end position="516"/>
    </location>
</feature>
<feature type="transmembrane region" description="Helical" evidence="6">
    <location>
        <begin position="243"/>
        <end position="260"/>
    </location>
</feature>
<gene>
    <name evidence="8" type="primary">bik6</name>
    <name evidence="8" type="ORF">LSUB1_G000771</name>
</gene>
<organism evidence="8 9">
    <name type="scientific">Lachnellula subtilissima</name>
    <dbReference type="NCBI Taxonomy" id="602034"/>
    <lineage>
        <taxon>Eukaryota</taxon>
        <taxon>Fungi</taxon>
        <taxon>Dikarya</taxon>
        <taxon>Ascomycota</taxon>
        <taxon>Pezizomycotina</taxon>
        <taxon>Leotiomycetes</taxon>
        <taxon>Helotiales</taxon>
        <taxon>Lachnaceae</taxon>
        <taxon>Lachnellula</taxon>
    </lineage>
</organism>
<evidence type="ECO:0000313" key="9">
    <source>
        <dbReference type="Proteomes" id="UP000462212"/>
    </source>
</evidence>
<feature type="transmembrane region" description="Helical" evidence="6">
    <location>
        <begin position="354"/>
        <end position="372"/>
    </location>
</feature>
<dbReference type="GO" id="GO:0005886">
    <property type="term" value="C:plasma membrane"/>
    <property type="evidence" value="ECO:0007669"/>
    <property type="project" value="TreeGrafter"/>
</dbReference>
<dbReference type="InterPro" id="IPR036259">
    <property type="entry name" value="MFS_trans_sf"/>
</dbReference>
<sequence>MPPTSDHNGVTLTSSRTSVSPDANATALDLEKQDTETQSVHNASYPNNTTRARVTRTQSITRRASNRNRFTHPLSHVKTSEAEIAHQLAFLKKGYNNFVIWVNDYGLHVVDYYRANFLKNMGWQTRWGFLGFGFGPLLWAPLSEVYGRKPAVLIPYFIAACFSFGTATAKDLQTILITRFFAGLFGSAPVTNTGGVLGDIWSPSQRGTAIVGYAFAVVGGPTLGPIVGGAIVSSYLRWRWTEYITGIMQVFFLVMDLIILDESYPPVLLVNKARRLRHESGNWALHAHHEEWDVGLKELAHKFLLTPFRLLVTPIAFCVALYASFVYGILYLCLAAIPIQFAEERGWGPVTSELPFLALLLGTILGGGANVFNNKFYIRKLKANNMRAVPEARLPPMMVGSVFFAGASSSSAGHPTATFSGSHHVSDSYAWDSALNYLIDTFQKYSASAVAANTFLRSIFAAVFPLFVTPMFHNLGIPWASSLLGFVAVALIPIPYLFYIYGPSIRKRGKFTAQVT</sequence>
<dbReference type="Gene3D" id="1.20.1250.20">
    <property type="entry name" value="MFS general substrate transporter like domains"/>
    <property type="match status" value="1"/>
</dbReference>
<feature type="transmembrane region" description="Helical" evidence="6">
    <location>
        <begin position="479"/>
        <end position="501"/>
    </location>
</feature>
<feature type="compositionally biased region" description="Polar residues" evidence="5">
    <location>
        <begin position="1"/>
        <end position="23"/>
    </location>
</feature>
<dbReference type="CDD" id="cd17323">
    <property type="entry name" value="MFS_Tpo1_MDR_like"/>
    <property type="match status" value="1"/>
</dbReference>
<proteinExistence type="predicted"/>
<evidence type="ECO:0000256" key="1">
    <source>
        <dbReference type="ARBA" id="ARBA00004141"/>
    </source>
</evidence>
<name>A0A8H8S0A8_9HELO</name>
<evidence type="ECO:0000256" key="5">
    <source>
        <dbReference type="SAM" id="MobiDB-lite"/>
    </source>
</evidence>
<dbReference type="Proteomes" id="UP000462212">
    <property type="component" value="Unassembled WGS sequence"/>
</dbReference>
<keyword evidence="9" id="KW-1185">Reference proteome</keyword>
<dbReference type="OrthoDB" id="9986881at2759"/>
<evidence type="ECO:0000256" key="4">
    <source>
        <dbReference type="ARBA" id="ARBA00023136"/>
    </source>
</evidence>
<dbReference type="AlphaFoldDB" id="A0A8H8S0A8"/>
<dbReference type="InterPro" id="IPR020846">
    <property type="entry name" value="MFS_dom"/>
</dbReference>
<evidence type="ECO:0000313" key="8">
    <source>
        <dbReference type="EMBL" id="TVY45401.1"/>
    </source>
</evidence>
<feature type="transmembrane region" description="Helical" evidence="6">
    <location>
        <begin position="310"/>
        <end position="342"/>
    </location>
</feature>
<dbReference type="SUPFAM" id="SSF103473">
    <property type="entry name" value="MFS general substrate transporter"/>
    <property type="match status" value="1"/>
</dbReference>
<reference evidence="8 9" key="1">
    <citation type="submission" date="2018-05" db="EMBL/GenBank/DDBJ databases">
        <title>Genome sequencing and assembly of the regulated plant pathogen Lachnellula willkommii and related sister species for the development of diagnostic species identification markers.</title>
        <authorList>
            <person name="Giroux E."/>
            <person name="Bilodeau G."/>
        </authorList>
    </citation>
    <scope>NUCLEOTIDE SEQUENCE [LARGE SCALE GENOMIC DNA]</scope>
    <source>
        <strain evidence="8 9">CBS 197.66</strain>
    </source>
</reference>
<keyword evidence="2 6" id="KW-0812">Transmembrane</keyword>
<dbReference type="FunFam" id="1.20.1250.20:FF:000011">
    <property type="entry name" value="MFS multidrug transporter, putative"/>
    <property type="match status" value="1"/>
</dbReference>
<dbReference type="InterPro" id="IPR011701">
    <property type="entry name" value="MFS"/>
</dbReference>
<feature type="region of interest" description="Disordered" evidence="5">
    <location>
        <begin position="1"/>
        <end position="50"/>
    </location>
</feature>
<feature type="compositionally biased region" description="Polar residues" evidence="5">
    <location>
        <begin position="36"/>
        <end position="50"/>
    </location>
</feature>
<dbReference type="GO" id="GO:0022857">
    <property type="term" value="F:transmembrane transporter activity"/>
    <property type="evidence" value="ECO:0007669"/>
    <property type="project" value="InterPro"/>
</dbReference>
<dbReference type="EMBL" id="QGMJ01000014">
    <property type="protein sequence ID" value="TVY45401.1"/>
    <property type="molecule type" value="Genomic_DNA"/>
</dbReference>
<evidence type="ECO:0000256" key="6">
    <source>
        <dbReference type="SAM" id="Phobius"/>
    </source>
</evidence>